<name>A0AAU7GGR7_9MICO</name>
<proteinExistence type="predicted"/>
<evidence type="ECO:0000256" key="1">
    <source>
        <dbReference type="SAM" id="MobiDB-lite"/>
    </source>
</evidence>
<dbReference type="AlphaFoldDB" id="A0AAU7GGR7"/>
<feature type="region of interest" description="Disordered" evidence="1">
    <location>
        <begin position="184"/>
        <end position="219"/>
    </location>
</feature>
<protein>
    <recommendedName>
        <fullName evidence="3">C2H2-type domain-containing protein</fullName>
    </recommendedName>
</protein>
<reference evidence="2" key="1">
    <citation type="submission" date="2024-05" db="EMBL/GenBank/DDBJ databases">
        <title>The Natural Products Discovery Center: Release of the First 8490 Sequenced Strains for Exploring Actinobacteria Biosynthetic Diversity.</title>
        <authorList>
            <person name="Kalkreuter E."/>
            <person name="Kautsar S.A."/>
            <person name="Yang D."/>
            <person name="Bader C.D."/>
            <person name="Teijaro C.N."/>
            <person name="Fluegel L."/>
            <person name="Davis C.M."/>
            <person name="Simpson J.R."/>
            <person name="Lauterbach L."/>
            <person name="Steele A.D."/>
            <person name="Gui C."/>
            <person name="Meng S."/>
            <person name="Li G."/>
            <person name="Viehrig K."/>
            <person name="Ye F."/>
            <person name="Su P."/>
            <person name="Kiefer A.F."/>
            <person name="Nichols A."/>
            <person name="Cepeda A.J."/>
            <person name="Yan W."/>
            <person name="Fan B."/>
            <person name="Jiang Y."/>
            <person name="Adhikari A."/>
            <person name="Zheng C.-J."/>
            <person name="Schuster L."/>
            <person name="Cowan T.M."/>
            <person name="Smanski M.J."/>
            <person name="Chevrette M.G."/>
            <person name="de Carvalho L.P.S."/>
            <person name="Shen B."/>
        </authorList>
    </citation>
    <scope>NUCLEOTIDE SEQUENCE</scope>
    <source>
        <strain evidence="2">NPDC080035</strain>
    </source>
</reference>
<sequence length="219" mass="23856">MPERDPRTVETTTVLLLISDGPSGGTAIVLRRPEAPSFVVMGDDTEEGFARLRRGAIAYGVQEMYKALPRDMIRGGHTLHVREDHRPARVDKAGSLLGPGPEKLWVPLDDDGEPFERMRLPIPSLERPAYLEFELVSGDGLLEYRLDGGARFGEGFICTYCGKLCERKEPHTAAHGVAGHIRAGIPAGQDQDEPHSRVPLPPDTGPIELGRESGAGAYL</sequence>
<gene>
    <name evidence="2" type="ORF">AAME72_06485</name>
</gene>
<dbReference type="EMBL" id="CP157390">
    <property type="protein sequence ID" value="XBM49505.1"/>
    <property type="molecule type" value="Genomic_DNA"/>
</dbReference>
<organism evidence="2">
    <name type="scientific">Leifsonia sp. NPDC080035</name>
    <dbReference type="NCBI Taxonomy" id="3143936"/>
    <lineage>
        <taxon>Bacteria</taxon>
        <taxon>Bacillati</taxon>
        <taxon>Actinomycetota</taxon>
        <taxon>Actinomycetes</taxon>
        <taxon>Micrococcales</taxon>
        <taxon>Microbacteriaceae</taxon>
        <taxon>Leifsonia</taxon>
    </lineage>
</organism>
<evidence type="ECO:0000313" key="2">
    <source>
        <dbReference type="EMBL" id="XBM49505.1"/>
    </source>
</evidence>
<evidence type="ECO:0008006" key="3">
    <source>
        <dbReference type="Google" id="ProtNLM"/>
    </source>
</evidence>
<accession>A0AAU7GGR7</accession>
<dbReference type="RefSeq" id="WP_348789423.1">
    <property type="nucleotide sequence ID" value="NZ_CP157390.1"/>
</dbReference>